<evidence type="ECO:0000313" key="2">
    <source>
        <dbReference type="EMBL" id="PKW18516.1"/>
    </source>
</evidence>
<protein>
    <submittedName>
        <fullName evidence="2">Uncharacterized protein</fullName>
    </submittedName>
</protein>
<accession>A0A2N3Y6F9</accession>
<feature type="compositionally biased region" description="Basic residues" evidence="1">
    <location>
        <begin position="49"/>
        <end position="74"/>
    </location>
</feature>
<name>A0A2N3Y6F9_SACSN</name>
<proteinExistence type="predicted"/>
<evidence type="ECO:0000256" key="1">
    <source>
        <dbReference type="SAM" id="MobiDB-lite"/>
    </source>
</evidence>
<feature type="region of interest" description="Disordered" evidence="1">
    <location>
        <begin position="45"/>
        <end position="87"/>
    </location>
</feature>
<feature type="compositionally biased region" description="Polar residues" evidence="1">
    <location>
        <begin position="249"/>
        <end position="258"/>
    </location>
</feature>
<keyword evidence="3" id="KW-1185">Reference proteome</keyword>
<dbReference type="EMBL" id="PJNB01000001">
    <property type="protein sequence ID" value="PKW18516.1"/>
    <property type="molecule type" value="Genomic_DNA"/>
</dbReference>
<sequence>MWTPVRGREPVSPSVICSRRSASSRCSLCRFRTAGSRGDPGFLPAPGFRRCRNSPRHTRTAQWGRHRRPRRARTGRGDGQRNTAGSQLDLELSGVLGGWRWWRTGRGPEPFHVQVLGESRGLCHIRHRPQHAFRSTAIEGGFVRRLRDIRGQIRQAMLVLWLDVDHTAGHPHELGQKRHACPGPATVEQRPRLSRFRDRSVHGEDGGDPDATGDDSVRGCVDEPEVVAGPPRSRGAYPPRSRRPARSLSHCSGVSRSA</sequence>
<reference evidence="2" key="1">
    <citation type="submission" date="2017-12" db="EMBL/GenBank/DDBJ databases">
        <title>Sequencing the genomes of 1000 Actinobacteria strains.</title>
        <authorList>
            <person name="Klenk H.-P."/>
        </authorList>
    </citation>
    <scope>NUCLEOTIDE SEQUENCE [LARGE SCALE GENOMIC DNA]</scope>
    <source>
        <strain evidence="2">DSM 44228</strain>
    </source>
</reference>
<feature type="region of interest" description="Disordered" evidence="1">
    <location>
        <begin position="173"/>
        <end position="258"/>
    </location>
</feature>
<gene>
    <name evidence="2" type="ORF">A8926_6608</name>
</gene>
<dbReference type="AlphaFoldDB" id="A0A2N3Y6F9"/>
<dbReference type="STRING" id="994479.GCA_000194155_03159"/>
<comment type="caution">
    <text evidence="2">The sequence shown here is derived from an EMBL/GenBank/DDBJ whole genome shotgun (WGS) entry which is preliminary data.</text>
</comment>
<evidence type="ECO:0000313" key="3">
    <source>
        <dbReference type="Proteomes" id="UP000233786"/>
    </source>
</evidence>
<feature type="compositionally biased region" description="Low complexity" evidence="1">
    <location>
        <begin position="228"/>
        <end position="239"/>
    </location>
</feature>
<dbReference type="Proteomes" id="UP000233786">
    <property type="component" value="Unassembled WGS sequence"/>
</dbReference>
<organism evidence="2 3">
    <name type="scientific">Saccharopolyspora spinosa</name>
    <dbReference type="NCBI Taxonomy" id="60894"/>
    <lineage>
        <taxon>Bacteria</taxon>
        <taxon>Bacillati</taxon>
        <taxon>Actinomycetota</taxon>
        <taxon>Actinomycetes</taxon>
        <taxon>Pseudonocardiales</taxon>
        <taxon>Pseudonocardiaceae</taxon>
        <taxon>Saccharopolyspora</taxon>
    </lineage>
</organism>
<feature type="compositionally biased region" description="Basic and acidic residues" evidence="1">
    <location>
        <begin position="189"/>
        <end position="205"/>
    </location>
</feature>